<comment type="caution">
    <text evidence="2">The sequence shown here is derived from an EMBL/GenBank/DDBJ whole genome shotgun (WGS) entry which is preliminary data.</text>
</comment>
<keyword evidence="3" id="KW-1185">Reference proteome</keyword>
<evidence type="ECO:0000256" key="1">
    <source>
        <dbReference type="SAM" id="Phobius"/>
    </source>
</evidence>
<evidence type="ECO:0000313" key="3">
    <source>
        <dbReference type="Proteomes" id="UP000306912"/>
    </source>
</evidence>
<keyword evidence="1" id="KW-0812">Transmembrane</keyword>
<dbReference type="RefSeq" id="WP_138190413.1">
    <property type="nucleotide sequence ID" value="NZ_VBWP01000002.1"/>
</dbReference>
<dbReference type="AlphaFoldDB" id="A0A5R8QG77"/>
<feature type="transmembrane region" description="Helical" evidence="1">
    <location>
        <begin position="21"/>
        <end position="46"/>
    </location>
</feature>
<evidence type="ECO:0000313" key="2">
    <source>
        <dbReference type="EMBL" id="TLG76776.1"/>
    </source>
</evidence>
<dbReference type="EMBL" id="VBWP01000002">
    <property type="protein sequence ID" value="TLG76776.1"/>
    <property type="molecule type" value="Genomic_DNA"/>
</dbReference>
<keyword evidence="1" id="KW-0472">Membrane</keyword>
<proteinExistence type="predicted"/>
<keyword evidence="1" id="KW-1133">Transmembrane helix</keyword>
<protein>
    <submittedName>
        <fullName evidence="2">Uncharacterized protein</fullName>
    </submittedName>
</protein>
<reference evidence="2 3" key="1">
    <citation type="submission" date="2019-05" db="EMBL/GenBank/DDBJ databases">
        <title>Culicoidintestinum kansasii gen. nov., sp. nov. from the gastrointestinal tract of the biting midge, Culicoides sonorensis.</title>
        <authorList>
            <person name="Neupane S."/>
            <person name="Ghosh A."/>
            <person name="Gunther S."/>
            <person name="Martin K."/>
            <person name="Zurek L."/>
        </authorList>
    </citation>
    <scope>NUCLEOTIDE SEQUENCE [LARGE SCALE GENOMIC DNA]</scope>
    <source>
        <strain evidence="2 3">CS-1</strain>
    </source>
</reference>
<sequence length="170" mass="19764">MIFNTNFRSSPRTCNGKPRKGYYDILLIVFVVIIMVPFFLLVLAMAKLLIPLWVYICLLLVILVIYFWLVIWLMQVITQTKITIKDGILFIRAVNYGIKDQYDVNTHTFLLVPNDLLNIDNISGAVIAKRRRLFYQSGIAVIDAEGERVALYELEGNLTSFRRLMKMIRK</sequence>
<name>A0A5R8QG77_9FIRM</name>
<dbReference type="InParanoid" id="A0A5R8QG77"/>
<accession>A0A5R8QG77</accession>
<gene>
    <name evidence="2" type="ORF">FEZ08_03935</name>
</gene>
<dbReference type="Proteomes" id="UP000306912">
    <property type="component" value="Unassembled WGS sequence"/>
</dbReference>
<organism evidence="2 3">
    <name type="scientific">Culicoidibacter larvae</name>
    <dbReference type="NCBI Taxonomy" id="2579976"/>
    <lineage>
        <taxon>Bacteria</taxon>
        <taxon>Bacillati</taxon>
        <taxon>Bacillota</taxon>
        <taxon>Culicoidibacteria</taxon>
        <taxon>Culicoidibacterales</taxon>
        <taxon>Culicoidibacteraceae</taxon>
        <taxon>Culicoidibacter</taxon>
    </lineage>
</organism>
<feature type="transmembrane region" description="Helical" evidence="1">
    <location>
        <begin position="52"/>
        <end position="74"/>
    </location>
</feature>